<keyword evidence="4" id="KW-0812">Transmembrane</keyword>
<evidence type="ECO:0000256" key="1">
    <source>
        <dbReference type="ARBA" id="ARBA00022679"/>
    </source>
</evidence>
<reference evidence="6 7" key="1">
    <citation type="submission" date="2020-02" db="EMBL/GenBank/DDBJ databases">
        <title>Sequencing the genomes of 1000 actinobacteria strains.</title>
        <authorList>
            <person name="Klenk H.-P."/>
        </authorList>
    </citation>
    <scope>NUCLEOTIDE SEQUENCE [LARGE SCALE GENOMIC DNA]</scope>
    <source>
        <strain evidence="6 7">DSM 19609</strain>
    </source>
</reference>
<keyword evidence="7" id="KW-1185">Reference proteome</keyword>
<dbReference type="InterPro" id="IPR036890">
    <property type="entry name" value="HATPase_C_sf"/>
</dbReference>
<feature type="transmembrane region" description="Helical" evidence="4">
    <location>
        <begin position="156"/>
        <end position="174"/>
    </location>
</feature>
<keyword evidence="3" id="KW-0902">Two-component regulatory system</keyword>
<feature type="transmembrane region" description="Helical" evidence="4">
    <location>
        <begin position="131"/>
        <end position="150"/>
    </location>
</feature>
<keyword evidence="4" id="KW-0472">Membrane</keyword>
<dbReference type="InterPro" id="IPR003594">
    <property type="entry name" value="HATPase_dom"/>
</dbReference>
<evidence type="ECO:0000259" key="5">
    <source>
        <dbReference type="Pfam" id="PF02518"/>
    </source>
</evidence>
<evidence type="ECO:0000256" key="4">
    <source>
        <dbReference type="SAM" id="Phobius"/>
    </source>
</evidence>
<organism evidence="6 7">
    <name type="scientific">Brooklawnia cerclae</name>
    <dbReference type="NCBI Taxonomy" id="349934"/>
    <lineage>
        <taxon>Bacteria</taxon>
        <taxon>Bacillati</taxon>
        <taxon>Actinomycetota</taxon>
        <taxon>Actinomycetes</taxon>
        <taxon>Propionibacteriales</taxon>
        <taxon>Propionibacteriaceae</taxon>
        <taxon>Brooklawnia</taxon>
    </lineage>
</organism>
<accession>A0ABX0SKG2</accession>
<dbReference type="PANTHER" id="PTHR24421">
    <property type="entry name" value="NITRATE/NITRITE SENSOR PROTEIN NARX-RELATED"/>
    <property type="match status" value="1"/>
</dbReference>
<feature type="transmembrane region" description="Helical" evidence="4">
    <location>
        <begin position="48"/>
        <end position="68"/>
    </location>
</feature>
<evidence type="ECO:0000256" key="2">
    <source>
        <dbReference type="ARBA" id="ARBA00022777"/>
    </source>
</evidence>
<dbReference type="Gene3D" id="3.30.565.10">
    <property type="entry name" value="Histidine kinase-like ATPase, C-terminal domain"/>
    <property type="match status" value="1"/>
</dbReference>
<keyword evidence="2 6" id="KW-0418">Kinase</keyword>
<dbReference type="GO" id="GO:0016301">
    <property type="term" value="F:kinase activity"/>
    <property type="evidence" value="ECO:0007669"/>
    <property type="project" value="UniProtKB-KW"/>
</dbReference>
<dbReference type="InterPro" id="IPR050482">
    <property type="entry name" value="Sensor_HK_TwoCompSys"/>
</dbReference>
<name>A0ABX0SKG2_9ACTN</name>
<dbReference type="EMBL" id="JAAMOZ010000001">
    <property type="protein sequence ID" value="NIH57540.1"/>
    <property type="molecule type" value="Genomic_DNA"/>
</dbReference>
<keyword evidence="4" id="KW-1133">Transmembrane helix</keyword>
<dbReference type="RefSeq" id="WP_167167418.1">
    <property type="nucleotide sequence ID" value="NZ_BAAAOO010000007.1"/>
</dbReference>
<dbReference type="SUPFAM" id="SSF55874">
    <property type="entry name" value="ATPase domain of HSP90 chaperone/DNA topoisomerase II/histidine kinase"/>
    <property type="match status" value="1"/>
</dbReference>
<dbReference type="NCBIfam" id="NF047322">
    <property type="entry name" value="HK_morpho_MacS"/>
    <property type="match status" value="1"/>
</dbReference>
<evidence type="ECO:0000256" key="3">
    <source>
        <dbReference type="ARBA" id="ARBA00023012"/>
    </source>
</evidence>
<sequence>MTLRARSTGNDLDLLRTIYQAAGLGRTALLVHMLVVNALRVADAPHPALLGLACLVMVAWSVVAFRCNQRPERRTWLVMGADLGITLVMVLSSRYVLGPVLLDESYLGVAVYWMLAAPAVLAIWRGSLAGLVAGGALGLAQFVQAPALAPRAWSDMLFMIAIPYFVGLGVTGLSRTVAERNRSFATAVALEERERLNRIVHDGVLQVLAMVAREGNELGPRGKMLAVLARKQEDQLRVTLQDKHVEVSRGGFLDAGMTDVTTMLEKHQSTTVTVSTMAGQVNMPTARANELDSVITEVLSNVFKHAGVDARAWILLEQEADQLIITARDDGVGMSRQQLEEAADAGRLGVKQSIVGRIIDLGGTSTLHSAPGEGTEWEFRVPIGT</sequence>
<protein>
    <submittedName>
        <fullName evidence="6">Signal transduction histidine kinase</fullName>
    </submittedName>
</protein>
<feature type="transmembrane region" description="Helical" evidence="4">
    <location>
        <begin position="75"/>
        <end position="93"/>
    </location>
</feature>
<dbReference type="PANTHER" id="PTHR24421:SF61">
    <property type="entry name" value="OXYGEN SENSOR HISTIDINE KINASE NREB"/>
    <property type="match status" value="1"/>
</dbReference>
<evidence type="ECO:0000313" key="7">
    <source>
        <dbReference type="Proteomes" id="UP000749311"/>
    </source>
</evidence>
<keyword evidence="1" id="KW-0808">Transferase</keyword>
<comment type="caution">
    <text evidence="6">The sequence shown here is derived from an EMBL/GenBank/DDBJ whole genome shotgun (WGS) entry which is preliminary data.</text>
</comment>
<dbReference type="Proteomes" id="UP000749311">
    <property type="component" value="Unassembled WGS sequence"/>
</dbReference>
<feature type="transmembrane region" description="Helical" evidence="4">
    <location>
        <begin position="21"/>
        <end position="42"/>
    </location>
</feature>
<gene>
    <name evidence="6" type="ORF">FB473_002185</name>
</gene>
<proteinExistence type="predicted"/>
<feature type="domain" description="Histidine kinase/HSP90-like ATPase" evidence="5">
    <location>
        <begin position="289"/>
        <end position="383"/>
    </location>
</feature>
<dbReference type="Pfam" id="PF02518">
    <property type="entry name" value="HATPase_c"/>
    <property type="match status" value="1"/>
</dbReference>
<evidence type="ECO:0000313" key="6">
    <source>
        <dbReference type="EMBL" id="NIH57540.1"/>
    </source>
</evidence>